<dbReference type="Proteomes" id="UP000279833">
    <property type="component" value="Unassembled WGS sequence"/>
</dbReference>
<reference evidence="1 2" key="2">
    <citation type="submission" date="2018-11" db="EMBL/GenBank/DDBJ databases">
        <authorList>
            <consortium name="Pathogen Informatics"/>
        </authorList>
    </citation>
    <scope>NUCLEOTIDE SEQUENCE [LARGE SCALE GENOMIC DNA]</scope>
    <source>
        <strain evidence="1">Dakar</strain>
        <strain evidence="2">Dakar, Senegal</strain>
    </source>
</reference>
<evidence type="ECO:0000313" key="2">
    <source>
        <dbReference type="Proteomes" id="UP000279833"/>
    </source>
</evidence>
<proteinExistence type="predicted"/>
<evidence type="ECO:0000313" key="1">
    <source>
        <dbReference type="EMBL" id="VDO92122.1"/>
    </source>
</evidence>
<dbReference type="EMBL" id="UZAK01007343">
    <property type="protein sequence ID" value="VDO92122.1"/>
    <property type="molecule type" value="Genomic_DNA"/>
</dbReference>
<reference evidence="3" key="1">
    <citation type="submission" date="2016-06" db="UniProtKB">
        <authorList>
            <consortium name="WormBaseParasite"/>
        </authorList>
    </citation>
    <scope>IDENTIFICATION</scope>
</reference>
<dbReference type="AlphaFoldDB" id="A0A183JQK1"/>
<dbReference type="WBParaSite" id="SCUD_0000499001-mRNA-1">
    <property type="protein sequence ID" value="SCUD_0000499001-mRNA-1"/>
    <property type="gene ID" value="SCUD_0000499001"/>
</dbReference>
<name>A0A183JQK1_9TREM</name>
<protein>
    <submittedName>
        <fullName evidence="3">Transposase</fullName>
    </submittedName>
</protein>
<sequence length="34" mass="4078">MFCDIADFSNPKLELFCRQRQTIKVYREGEIQVV</sequence>
<evidence type="ECO:0000313" key="3">
    <source>
        <dbReference type="WBParaSite" id="SCUD_0000499001-mRNA-1"/>
    </source>
</evidence>
<gene>
    <name evidence="1" type="ORF">SCUD_LOCUS4990</name>
</gene>
<accession>A0A183JQK1</accession>
<keyword evidence="2" id="KW-1185">Reference proteome</keyword>
<organism evidence="3">
    <name type="scientific">Schistosoma curassoni</name>
    <dbReference type="NCBI Taxonomy" id="6186"/>
    <lineage>
        <taxon>Eukaryota</taxon>
        <taxon>Metazoa</taxon>
        <taxon>Spiralia</taxon>
        <taxon>Lophotrochozoa</taxon>
        <taxon>Platyhelminthes</taxon>
        <taxon>Trematoda</taxon>
        <taxon>Digenea</taxon>
        <taxon>Strigeidida</taxon>
        <taxon>Schistosomatoidea</taxon>
        <taxon>Schistosomatidae</taxon>
        <taxon>Schistosoma</taxon>
    </lineage>
</organism>